<reference evidence="2" key="1">
    <citation type="submission" date="2020-08" db="EMBL/GenBank/DDBJ databases">
        <title>Genome public.</title>
        <authorList>
            <person name="Liu C."/>
            <person name="Sun Q."/>
        </authorList>
    </citation>
    <scope>NUCLEOTIDE SEQUENCE</scope>
    <source>
        <strain evidence="2">BX12</strain>
    </source>
</reference>
<comment type="caution">
    <text evidence="2">The sequence shown here is derived from an EMBL/GenBank/DDBJ whole genome shotgun (WGS) entry which is preliminary data.</text>
</comment>
<evidence type="ECO:0000313" key="2">
    <source>
        <dbReference type="EMBL" id="MBC6679103.1"/>
    </source>
</evidence>
<dbReference type="RefSeq" id="WP_187302212.1">
    <property type="nucleotide sequence ID" value="NZ_JACRYT010000003.1"/>
</dbReference>
<dbReference type="Proteomes" id="UP000602647">
    <property type="component" value="Unassembled WGS sequence"/>
</dbReference>
<keyword evidence="1" id="KW-0472">Membrane</keyword>
<keyword evidence="3" id="KW-1185">Reference proteome</keyword>
<name>A0A923NN64_9FIRM</name>
<proteinExistence type="predicted"/>
<feature type="transmembrane region" description="Helical" evidence="1">
    <location>
        <begin position="7"/>
        <end position="25"/>
    </location>
</feature>
<dbReference type="EMBL" id="JACRYT010000003">
    <property type="protein sequence ID" value="MBC6679103.1"/>
    <property type="molecule type" value="Genomic_DNA"/>
</dbReference>
<sequence length="137" mass="16500">MRKKTRRILLIIMAAILAFVCFFLYSTTGKRSDIKERNEIKATVEKALRIKYGWMRNENIKDIATIQCQKQLKEDDFYERLTFYMINRDFMDTYYEEGPNKVRVCVELYDPDLLFAIFTLEKTKEGKYLITRYECDV</sequence>
<evidence type="ECO:0000256" key="1">
    <source>
        <dbReference type="SAM" id="Phobius"/>
    </source>
</evidence>
<protein>
    <submittedName>
        <fullName evidence="2">Uncharacterized protein</fullName>
    </submittedName>
</protein>
<accession>A0A923NN64</accession>
<dbReference type="AlphaFoldDB" id="A0A923NN64"/>
<keyword evidence="1" id="KW-0812">Transmembrane</keyword>
<organism evidence="2 3">
    <name type="scientific">Zhenpiania hominis</name>
    <dbReference type="NCBI Taxonomy" id="2763644"/>
    <lineage>
        <taxon>Bacteria</taxon>
        <taxon>Bacillati</taxon>
        <taxon>Bacillota</taxon>
        <taxon>Clostridia</taxon>
        <taxon>Peptostreptococcales</taxon>
        <taxon>Anaerovoracaceae</taxon>
        <taxon>Zhenpiania</taxon>
    </lineage>
</organism>
<gene>
    <name evidence="2" type="ORF">H9L42_04595</name>
</gene>
<evidence type="ECO:0000313" key="3">
    <source>
        <dbReference type="Proteomes" id="UP000602647"/>
    </source>
</evidence>
<keyword evidence="1" id="KW-1133">Transmembrane helix</keyword>